<keyword evidence="2" id="KW-0472">Membrane</keyword>
<dbReference type="AlphaFoldDB" id="A0A8X6PPG7"/>
<evidence type="ECO:0000256" key="1">
    <source>
        <dbReference type="SAM" id="MobiDB-lite"/>
    </source>
</evidence>
<feature type="compositionally biased region" description="Basic residues" evidence="1">
    <location>
        <begin position="181"/>
        <end position="195"/>
    </location>
</feature>
<protein>
    <submittedName>
        <fullName evidence="3">Uncharacterized protein</fullName>
    </submittedName>
</protein>
<gene>
    <name evidence="3" type="ORF">NPIL_451361</name>
</gene>
<reference evidence="3" key="1">
    <citation type="submission" date="2020-08" db="EMBL/GenBank/DDBJ databases">
        <title>Multicomponent nature underlies the extraordinary mechanical properties of spider dragline silk.</title>
        <authorList>
            <person name="Kono N."/>
            <person name="Nakamura H."/>
            <person name="Mori M."/>
            <person name="Yoshida Y."/>
            <person name="Ohtoshi R."/>
            <person name="Malay A.D."/>
            <person name="Moran D.A.P."/>
            <person name="Tomita M."/>
            <person name="Numata K."/>
            <person name="Arakawa K."/>
        </authorList>
    </citation>
    <scope>NUCLEOTIDE SEQUENCE</scope>
</reference>
<accession>A0A8X6PPG7</accession>
<keyword evidence="4" id="KW-1185">Reference proteome</keyword>
<evidence type="ECO:0000313" key="3">
    <source>
        <dbReference type="EMBL" id="GFT81551.1"/>
    </source>
</evidence>
<evidence type="ECO:0000313" key="4">
    <source>
        <dbReference type="Proteomes" id="UP000887013"/>
    </source>
</evidence>
<proteinExistence type="predicted"/>
<comment type="caution">
    <text evidence="3">The sequence shown here is derived from an EMBL/GenBank/DDBJ whole genome shotgun (WGS) entry which is preliminary data.</text>
</comment>
<keyword evidence="2" id="KW-0812">Transmembrane</keyword>
<feature type="region of interest" description="Disordered" evidence="1">
    <location>
        <begin position="169"/>
        <end position="195"/>
    </location>
</feature>
<name>A0A8X6PPG7_NEPPI</name>
<keyword evidence="2" id="KW-1133">Transmembrane helix</keyword>
<dbReference type="Proteomes" id="UP000887013">
    <property type="component" value="Unassembled WGS sequence"/>
</dbReference>
<sequence>MYFHFCVPKGHIANLKTISSIEKPKQFLWESSQVLTKAKGGFLGELTYIHLPHRGFLAKLRKLQRNEGDSNVFNHMSRLGFTNEEMENMLSSETSFEEFKEAMEEKAKLSFVDKSEKNCGRTSGNLSNRDDVRINIDVDLDKEEQLELSKQRKIESKCNSAKINIKTQGLNSDGISDSRKGSRRPRKRSQNSKTRKRVFTIREVIHVDRSSSEMKQFYLFHFYGACMLFLNSLLALIIYKLLGMINCESPDVFCKANFTSLEIVNRSPSMTSILGSENETSTLISHLEILNDTIAIFP</sequence>
<dbReference type="OrthoDB" id="10417067at2759"/>
<dbReference type="EMBL" id="BMAW01118788">
    <property type="protein sequence ID" value="GFT81551.1"/>
    <property type="molecule type" value="Genomic_DNA"/>
</dbReference>
<organism evidence="3 4">
    <name type="scientific">Nephila pilipes</name>
    <name type="common">Giant wood spider</name>
    <name type="synonym">Nephila maculata</name>
    <dbReference type="NCBI Taxonomy" id="299642"/>
    <lineage>
        <taxon>Eukaryota</taxon>
        <taxon>Metazoa</taxon>
        <taxon>Ecdysozoa</taxon>
        <taxon>Arthropoda</taxon>
        <taxon>Chelicerata</taxon>
        <taxon>Arachnida</taxon>
        <taxon>Araneae</taxon>
        <taxon>Araneomorphae</taxon>
        <taxon>Entelegynae</taxon>
        <taxon>Araneoidea</taxon>
        <taxon>Nephilidae</taxon>
        <taxon>Nephila</taxon>
    </lineage>
</organism>
<feature type="transmembrane region" description="Helical" evidence="2">
    <location>
        <begin position="218"/>
        <end position="239"/>
    </location>
</feature>
<evidence type="ECO:0000256" key="2">
    <source>
        <dbReference type="SAM" id="Phobius"/>
    </source>
</evidence>